<evidence type="ECO:0000256" key="1">
    <source>
        <dbReference type="ARBA" id="ARBA00022475"/>
    </source>
</evidence>
<organism evidence="12 13">
    <name type="scientific">Propioniciclava coleopterorum</name>
    <dbReference type="NCBI Taxonomy" id="2714937"/>
    <lineage>
        <taxon>Bacteria</taxon>
        <taxon>Bacillati</taxon>
        <taxon>Actinomycetota</taxon>
        <taxon>Actinomycetes</taxon>
        <taxon>Propionibacteriales</taxon>
        <taxon>Propionibacteriaceae</taxon>
        <taxon>Propioniciclava</taxon>
    </lineage>
</organism>
<dbReference type="Pfam" id="PF01435">
    <property type="entry name" value="Peptidase_M48"/>
    <property type="match status" value="1"/>
</dbReference>
<evidence type="ECO:0000313" key="13">
    <source>
        <dbReference type="Proteomes" id="UP000501058"/>
    </source>
</evidence>
<dbReference type="GO" id="GO:0046872">
    <property type="term" value="F:metal ion binding"/>
    <property type="evidence" value="ECO:0007669"/>
    <property type="project" value="UniProtKB-KW"/>
</dbReference>
<accession>A0A6G7Y5J4</accession>
<keyword evidence="3" id="KW-0812">Transmembrane</keyword>
<keyword evidence="7" id="KW-1133">Transmembrane helix</keyword>
<evidence type="ECO:0000256" key="5">
    <source>
        <dbReference type="ARBA" id="ARBA00022801"/>
    </source>
</evidence>
<dbReference type="GO" id="GO:0004222">
    <property type="term" value="F:metalloendopeptidase activity"/>
    <property type="evidence" value="ECO:0007669"/>
    <property type="project" value="InterPro"/>
</dbReference>
<gene>
    <name evidence="12" type="ORF">G7070_06955</name>
</gene>
<comment type="similarity">
    <text evidence="10">Belongs to the peptidase M48 family.</text>
</comment>
<keyword evidence="5 10" id="KW-0378">Hydrolase</keyword>
<dbReference type="InterPro" id="IPR050083">
    <property type="entry name" value="HtpX_protease"/>
</dbReference>
<evidence type="ECO:0000256" key="8">
    <source>
        <dbReference type="ARBA" id="ARBA00023049"/>
    </source>
</evidence>
<evidence type="ECO:0000313" key="12">
    <source>
        <dbReference type="EMBL" id="QIK72053.1"/>
    </source>
</evidence>
<sequence>MSESRTPTRPRVTLRGISSRAWEHPADRGALVALRKLKGFDVVVRKLSGLLNERVVKMTLLGSSVRVTERQFPRVHRLYADAATTLDAAEVPELFVAASPVLNAVTIGIDHPKIVLNSALIDLLDDEELRFVIGHELGHALSGHALYRTLLAYVVMIGQSVSAIPFSGVGLYVVRLALTEWARKSELSGDRAGLLATQDVQTAVRVQMKLASGGHLDQLDQTEFLAQAREYEESDDLGDSIVKLMMLDGLSHPMGVVRAAEIRRWVDSGAYAAVLAGEYPRRDTDADAKISEEAAAAADAYATTFRESEDAATKLLRDVGDTLGDFGKWVGDKFKGQ</sequence>
<reference evidence="12 13" key="1">
    <citation type="submission" date="2020-03" db="EMBL/GenBank/DDBJ databases">
        <title>Propioniciclava sp. nov., isolated from Hydrophilus acuminatus.</title>
        <authorList>
            <person name="Hyun D.-W."/>
            <person name="Bae J.-W."/>
        </authorList>
    </citation>
    <scope>NUCLEOTIDE SEQUENCE [LARGE SCALE GENOMIC DNA]</scope>
    <source>
        <strain evidence="12 13">HDW11</strain>
    </source>
</reference>
<evidence type="ECO:0000259" key="11">
    <source>
        <dbReference type="Pfam" id="PF01435"/>
    </source>
</evidence>
<dbReference type="InterPro" id="IPR001915">
    <property type="entry name" value="Peptidase_M48"/>
</dbReference>
<proteinExistence type="inferred from homology"/>
<dbReference type="RefSeq" id="WP_166233040.1">
    <property type="nucleotide sequence ID" value="NZ_CP049865.1"/>
</dbReference>
<dbReference type="EMBL" id="CP049865">
    <property type="protein sequence ID" value="QIK72053.1"/>
    <property type="molecule type" value="Genomic_DNA"/>
</dbReference>
<dbReference type="Proteomes" id="UP000501058">
    <property type="component" value="Chromosome"/>
</dbReference>
<keyword evidence="9" id="KW-0472">Membrane</keyword>
<evidence type="ECO:0000256" key="4">
    <source>
        <dbReference type="ARBA" id="ARBA00022723"/>
    </source>
</evidence>
<name>A0A6G7Y5J4_9ACTN</name>
<feature type="domain" description="Peptidase M48" evidence="11">
    <location>
        <begin position="70"/>
        <end position="265"/>
    </location>
</feature>
<evidence type="ECO:0000256" key="3">
    <source>
        <dbReference type="ARBA" id="ARBA00022692"/>
    </source>
</evidence>
<dbReference type="KEGG" id="prv:G7070_06955"/>
<evidence type="ECO:0000256" key="6">
    <source>
        <dbReference type="ARBA" id="ARBA00022833"/>
    </source>
</evidence>
<evidence type="ECO:0000256" key="7">
    <source>
        <dbReference type="ARBA" id="ARBA00022989"/>
    </source>
</evidence>
<dbReference type="Gene3D" id="3.30.2010.10">
    <property type="entry name" value="Metalloproteases ('zincins'), catalytic domain"/>
    <property type="match status" value="1"/>
</dbReference>
<keyword evidence="1" id="KW-1003">Cell membrane</keyword>
<evidence type="ECO:0000256" key="2">
    <source>
        <dbReference type="ARBA" id="ARBA00022670"/>
    </source>
</evidence>
<keyword evidence="2 10" id="KW-0645">Protease</keyword>
<comment type="cofactor">
    <cofactor evidence="10">
        <name>Zn(2+)</name>
        <dbReference type="ChEBI" id="CHEBI:29105"/>
    </cofactor>
    <text evidence="10">Binds 1 zinc ion per subunit.</text>
</comment>
<evidence type="ECO:0000256" key="9">
    <source>
        <dbReference type="ARBA" id="ARBA00023136"/>
    </source>
</evidence>
<keyword evidence="13" id="KW-1185">Reference proteome</keyword>
<keyword evidence="4" id="KW-0479">Metal-binding</keyword>
<dbReference type="CDD" id="cd07325">
    <property type="entry name" value="M48_Ste24p_like"/>
    <property type="match status" value="1"/>
</dbReference>
<keyword evidence="8 10" id="KW-0482">Metalloprotease</keyword>
<dbReference type="PANTHER" id="PTHR43221">
    <property type="entry name" value="PROTEASE HTPX"/>
    <property type="match status" value="1"/>
</dbReference>
<dbReference type="AlphaFoldDB" id="A0A6G7Y5J4"/>
<protein>
    <submittedName>
        <fullName evidence="12">M48 family metallopeptidase</fullName>
    </submittedName>
</protein>
<evidence type="ECO:0000256" key="10">
    <source>
        <dbReference type="RuleBase" id="RU003983"/>
    </source>
</evidence>
<keyword evidence="6 10" id="KW-0862">Zinc</keyword>
<dbReference type="GO" id="GO:0006508">
    <property type="term" value="P:proteolysis"/>
    <property type="evidence" value="ECO:0007669"/>
    <property type="project" value="UniProtKB-KW"/>
</dbReference>
<dbReference type="PANTHER" id="PTHR43221:SF3">
    <property type="entry name" value="SLL1280 PROTEIN"/>
    <property type="match status" value="1"/>
</dbReference>